<feature type="region of interest" description="Disordered" evidence="1">
    <location>
        <begin position="1"/>
        <end position="60"/>
    </location>
</feature>
<evidence type="ECO:0000313" key="2">
    <source>
        <dbReference type="EMBL" id="KAJ1150718.1"/>
    </source>
</evidence>
<dbReference type="AlphaFoldDB" id="A0AAV7RIF0"/>
<accession>A0AAV7RIF0</accession>
<feature type="compositionally biased region" description="Basic and acidic residues" evidence="1">
    <location>
        <begin position="47"/>
        <end position="57"/>
    </location>
</feature>
<keyword evidence="3" id="KW-1185">Reference proteome</keyword>
<dbReference type="EMBL" id="JANPWB010000009">
    <property type="protein sequence ID" value="KAJ1150718.1"/>
    <property type="molecule type" value="Genomic_DNA"/>
</dbReference>
<comment type="caution">
    <text evidence="2">The sequence shown here is derived from an EMBL/GenBank/DDBJ whole genome shotgun (WGS) entry which is preliminary data.</text>
</comment>
<reference evidence="2" key="1">
    <citation type="journal article" date="2022" name="bioRxiv">
        <title>Sequencing and chromosome-scale assembly of the giantPleurodeles waltlgenome.</title>
        <authorList>
            <person name="Brown T."/>
            <person name="Elewa A."/>
            <person name="Iarovenko S."/>
            <person name="Subramanian E."/>
            <person name="Araus A.J."/>
            <person name="Petzold A."/>
            <person name="Susuki M."/>
            <person name="Suzuki K.-i.T."/>
            <person name="Hayashi T."/>
            <person name="Toyoda A."/>
            <person name="Oliveira C."/>
            <person name="Osipova E."/>
            <person name="Leigh N.D."/>
            <person name="Simon A."/>
            <person name="Yun M.H."/>
        </authorList>
    </citation>
    <scope>NUCLEOTIDE SEQUENCE</scope>
    <source>
        <strain evidence="2">20211129_DDA</strain>
        <tissue evidence="2">Liver</tissue>
    </source>
</reference>
<name>A0AAV7RIF0_PLEWA</name>
<organism evidence="2 3">
    <name type="scientific">Pleurodeles waltl</name>
    <name type="common">Iberian ribbed newt</name>
    <dbReference type="NCBI Taxonomy" id="8319"/>
    <lineage>
        <taxon>Eukaryota</taxon>
        <taxon>Metazoa</taxon>
        <taxon>Chordata</taxon>
        <taxon>Craniata</taxon>
        <taxon>Vertebrata</taxon>
        <taxon>Euteleostomi</taxon>
        <taxon>Amphibia</taxon>
        <taxon>Batrachia</taxon>
        <taxon>Caudata</taxon>
        <taxon>Salamandroidea</taxon>
        <taxon>Salamandridae</taxon>
        <taxon>Pleurodelinae</taxon>
        <taxon>Pleurodeles</taxon>
    </lineage>
</organism>
<evidence type="ECO:0000256" key="1">
    <source>
        <dbReference type="SAM" id="MobiDB-lite"/>
    </source>
</evidence>
<evidence type="ECO:0000313" key="3">
    <source>
        <dbReference type="Proteomes" id="UP001066276"/>
    </source>
</evidence>
<proteinExistence type="predicted"/>
<sequence>MVEGEEGRPNPSATARPHVEHGVVRNPTVDTRTTLRVTKQAAAHTKVHSEPGRRKSEPLIPLWPVRKTPWAPAMSQR</sequence>
<gene>
    <name evidence="2" type="ORF">NDU88_003507</name>
</gene>
<dbReference type="Proteomes" id="UP001066276">
    <property type="component" value="Chromosome 5"/>
</dbReference>
<feature type="compositionally biased region" description="Polar residues" evidence="1">
    <location>
        <begin position="28"/>
        <end position="37"/>
    </location>
</feature>
<protein>
    <submittedName>
        <fullName evidence="2">Uncharacterized protein</fullName>
    </submittedName>
</protein>